<protein>
    <submittedName>
        <fullName evidence="2">Uncharacterized protein</fullName>
    </submittedName>
</protein>
<dbReference type="AlphaFoldDB" id="X0GKF0"/>
<dbReference type="EMBL" id="KK034337">
    <property type="protein sequence ID" value="EXL64127.1"/>
    <property type="molecule type" value="Genomic_DNA"/>
</dbReference>
<gene>
    <name evidence="2" type="ORF">FOPG_19603</name>
</gene>
<sequence>MQTVVMLGQPSSTSGSFSSTCSTSKSGASGFSSFAARLKAMQCRFSRPSSSLVVWGSIVLLLSLSTSRRCLRLQLPCMPLAILEIDSGSEVL</sequence>
<feature type="region of interest" description="Disordered" evidence="1">
    <location>
        <begin position="1"/>
        <end position="20"/>
    </location>
</feature>
<feature type="compositionally biased region" description="Low complexity" evidence="1">
    <location>
        <begin position="11"/>
        <end position="20"/>
    </location>
</feature>
<dbReference type="HOGENOM" id="CLU_2413351_0_0_1"/>
<evidence type="ECO:0000256" key="1">
    <source>
        <dbReference type="SAM" id="MobiDB-lite"/>
    </source>
</evidence>
<reference evidence="2" key="1">
    <citation type="submission" date="2011-11" db="EMBL/GenBank/DDBJ databases">
        <title>The Genome Sequence of Fusarium oxysporum PHW808.</title>
        <authorList>
            <consortium name="The Broad Institute Genome Sequencing Platform"/>
            <person name="Ma L.-J."/>
            <person name="Gale L.R."/>
            <person name="Schwartz D.C."/>
            <person name="Zhou S."/>
            <person name="Corby-Kistler H."/>
            <person name="Young S.K."/>
            <person name="Zeng Q."/>
            <person name="Gargeya S."/>
            <person name="Fitzgerald M."/>
            <person name="Haas B."/>
            <person name="Abouelleil A."/>
            <person name="Alvarado L."/>
            <person name="Arachchi H.M."/>
            <person name="Berlin A."/>
            <person name="Brown A."/>
            <person name="Chapman S.B."/>
            <person name="Chen Z."/>
            <person name="Dunbar C."/>
            <person name="Freedman E."/>
            <person name="Gearin G."/>
            <person name="Goldberg J."/>
            <person name="Griggs A."/>
            <person name="Gujja S."/>
            <person name="Heiman D."/>
            <person name="Howarth C."/>
            <person name="Larson L."/>
            <person name="Lui A."/>
            <person name="MacDonald P.J.P."/>
            <person name="Montmayeur A."/>
            <person name="Murphy C."/>
            <person name="Neiman D."/>
            <person name="Pearson M."/>
            <person name="Priest M."/>
            <person name="Roberts A."/>
            <person name="Saif S."/>
            <person name="Shea T."/>
            <person name="Shenoy N."/>
            <person name="Sisk P."/>
            <person name="Stolte C."/>
            <person name="Sykes S."/>
            <person name="Wortman J."/>
            <person name="Nusbaum C."/>
            <person name="Birren B."/>
        </authorList>
    </citation>
    <scope>NUCLEOTIDE SEQUENCE [LARGE SCALE GENOMIC DNA]</scope>
    <source>
        <strain evidence="2">54008</strain>
    </source>
</reference>
<accession>X0GKF0</accession>
<organism evidence="2">
    <name type="scientific">Fusarium oxysporum f. sp. conglutinans race 2 54008</name>
    <dbReference type="NCBI Taxonomy" id="1089457"/>
    <lineage>
        <taxon>Eukaryota</taxon>
        <taxon>Fungi</taxon>
        <taxon>Dikarya</taxon>
        <taxon>Ascomycota</taxon>
        <taxon>Pezizomycotina</taxon>
        <taxon>Sordariomycetes</taxon>
        <taxon>Hypocreomycetidae</taxon>
        <taxon>Hypocreales</taxon>
        <taxon>Nectriaceae</taxon>
        <taxon>Fusarium</taxon>
        <taxon>Fusarium oxysporum species complex</taxon>
    </lineage>
</organism>
<evidence type="ECO:0000313" key="2">
    <source>
        <dbReference type="EMBL" id="EXL64127.1"/>
    </source>
</evidence>
<dbReference type="Proteomes" id="UP000030676">
    <property type="component" value="Unassembled WGS sequence"/>
</dbReference>
<proteinExistence type="predicted"/>
<name>X0GKF0_FUSOX</name>
<reference evidence="2" key="2">
    <citation type="submission" date="2014-03" db="EMBL/GenBank/DDBJ databases">
        <title>The Genome Annotation of Fusarium oxysporum PHW808.</title>
        <authorList>
            <consortium name="The Broad Institute Genomics Platform"/>
            <person name="Ma L.-J."/>
            <person name="Corby-Kistler H."/>
            <person name="Broz K."/>
            <person name="Gale L.R."/>
            <person name="Jonkers W."/>
            <person name="O'Donnell K."/>
            <person name="Ploetz R."/>
            <person name="Steinberg C."/>
            <person name="Schwartz D.C."/>
            <person name="VanEtten H."/>
            <person name="Zhou S."/>
            <person name="Young S.K."/>
            <person name="Zeng Q."/>
            <person name="Gargeya S."/>
            <person name="Fitzgerald M."/>
            <person name="Abouelleil A."/>
            <person name="Alvarado L."/>
            <person name="Chapman S.B."/>
            <person name="Gainer-Dewar J."/>
            <person name="Goldberg J."/>
            <person name="Griggs A."/>
            <person name="Gujja S."/>
            <person name="Hansen M."/>
            <person name="Howarth C."/>
            <person name="Imamovic A."/>
            <person name="Ireland A."/>
            <person name="Larimer J."/>
            <person name="McCowan C."/>
            <person name="Murphy C."/>
            <person name="Pearson M."/>
            <person name="Poon T.W."/>
            <person name="Priest M."/>
            <person name="Roberts A."/>
            <person name="Saif S."/>
            <person name="Shea T."/>
            <person name="Sykes S."/>
            <person name="Wortman J."/>
            <person name="Nusbaum C."/>
            <person name="Birren B."/>
        </authorList>
    </citation>
    <scope>NUCLEOTIDE SEQUENCE</scope>
    <source>
        <strain evidence="2">54008</strain>
    </source>
</reference>